<evidence type="ECO:0000256" key="1">
    <source>
        <dbReference type="SAM" id="Phobius"/>
    </source>
</evidence>
<evidence type="ECO:0000313" key="2">
    <source>
        <dbReference type="EMBL" id="MBT1712414.1"/>
    </source>
</evidence>
<keyword evidence="1" id="KW-0472">Membrane</keyword>
<dbReference type="AlphaFoldDB" id="A0AAP2E5P5"/>
<dbReference type="EMBL" id="JAHESE010000066">
    <property type="protein sequence ID" value="MBT1712414.1"/>
    <property type="molecule type" value="Genomic_DNA"/>
</dbReference>
<keyword evidence="1" id="KW-1133">Transmembrane helix</keyword>
<protein>
    <submittedName>
        <fullName evidence="2">Uncharacterized protein</fullName>
    </submittedName>
</protein>
<comment type="caution">
    <text evidence="2">The sequence shown here is derived from an EMBL/GenBank/DDBJ whole genome shotgun (WGS) entry which is preliminary data.</text>
</comment>
<keyword evidence="3" id="KW-1185">Reference proteome</keyword>
<name>A0AAP2E5P5_9BACT</name>
<proteinExistence type="predicted"/>
<evidence type="ECO:0000313" key="3">
    <source>
        <dbReference type="Proteomes" id="UP001319080"/>
    </source>
</evidence>
<dbReference type="Proteomes" id="UP001319080">
    <property type="component" value="Unassembled WGS sequence"/>
</dbReference>
<organism evidence="2 3">
    <name type="scientific">Dawidia cretensis</name>
    <dbReference type="NCBI Taxonomy" id="2782350"/>
    <lineage>
        <taxon>Bacteria</taxon>
        <taxon>Pseudomonadati</taxon>
        <taxon>Bacteroidota</taxon>
        <taxon>Cytophagia</taxon>
        <taxon>Cytophagales</taxon>
        <taxon>Chryseotaleaceae</taxon>
        <taxon>Dawidia</taxon>
    </lineage>
</organism>
<sequence length="428" mass="49500">MLVIEQLSHLSEFMANVSGLIICALQAIIVWASLFSCKQAARDKPVALVEWNAGQCDQTYDPYRLINRITESKVQDGITSLTVSFRESCCATYGFRPQVDFKDNKLFLLSYTGESPDSCACDCCFSIEYRIVGLPAAGYETYFHGKKIEISNDHYKVVKPTSELYNGQEINRTNRYGFKEGRWMTFFKDGGIEAIEMYRERELYEEKSPLWRKVFYSSGRLSYFSRNDTTESWFADGTLERRMATYTVGDTTYQKVFALHDNRRLYKRSLERSYPSLSRRESKPKNESVESITQVLYDEEYNTNGQLKRRVTKDTTYTWHGNGRIASLEFGNGSIDYDEGGIVIERAFYWTIEGPAQWPALHHSLYADIGRSGKVLKVHYVREELIQDGIVPGEHYYWTWNKAGKLIESPVNWEEPLPWKGVNQLTIP</sequence>
<dbReference type="RefSeq" id="WP_254087978.1">
    <property type="nucleotide sequence ID" value="NZ_JAHESE010000066.1"/>
</dbReference>
<feature type="transmembrane region" description="Helical" evidence="1">
    <location>
        <begin position="13"/>
        <end position="35"/>
    </location>
</feature>
<reference evidence="2 3" key="1">
    <citation type="submission" date="2021-05" db="EMBL/GenBank/DDBJ databases">
        <title>A Polyphasic approach of four new species of the genus Ohtaekwangia: Ohtaekwangia histidinii sp. nov., Ohtaekwangia cretensis sp. nov., Ohtaekwangia indiensis sp. nov., Ohtaekwangia reichenbachii sp. nov. from diverse environment.</title>
        <authorList>
            <person name="Octaviana S."/>
        </authorList>
    </citation>
    <scope>NUCLEOTIDE SEQUENCE [LARGE SCALE GENOMIC DNA]</scope>
    <source>
        <strain evidence="2 3">PWU5</strain>
    </source>
</reference>
<gene>
    <name evidence="2" type="ORF">KK062_29500</name>
</gene>
<accession>A0AAP2E5P5</accession>
<keyword evidence="1" id="KW-0812">Transmembrane</keyword>